<evidence type="ECO:0000256" key="8">
    <source>
        <dbReference type="ARBA" id="ARBA00023163"/>
    </source>
</evidence>
<keyword evidence="5" id="KW-0862">Zinc</keyword>
<gene>
    <name evidence="13" type="ORF">G2W53_033723</name>
</gene>
<dbReference type="Pfam" id="PF05699">
    <property type="entry name" value="Dimer_Tnp_hAT"/>
    <property type="match status" value="1"/>
</dbReference>
<dbReference type="Proteomes" id="UP000634136">
    <property type="component" value="Unassembled WGS sequence"/>
</dbReference>
<dbReference type="EMBL" id="JAAIUW010000010">
    <property type="protein sequence ID" value="KAF7812747.1"/>
    <property type="molecule type" value="Genomic_DNA"/>
</dbReference>
<evidence type="ECO:0000256" key="4">
    <source>
        <dbReference type="ARBA" id="ARBA00022771"/>
    </source>
</evidence>
<sequence>MADDEDLATQIAILSAIQESRDEEERVAEEERQRTSQERTSVPAFLPTPTPVSTPSTHGSNTADTLTSSQTAPPSEEGATQFVGGKRKRSEVWNHMVKVKKNGQDIAICNYCKAELSAKGTSGTKNLLNHLTTCKRRWNQDIPSCLIKQKQIMAQKKDGSMNLKNFNFDPEVSRRDFAEAIIFHEYPLAMADHIKFRKFISNLQPLFKMVTRNTIKSDILKIHETATESFKKLLATNTGRIAITTDMWTSRKKKGYMSLTAHFIDDNWRLQSLLLRFLYVPTPHTMDVLADTLLKGLMSWNLEAKLSTITVDNCSTNDGMINLIVDKLGSHCILGGRIIHMRCCAHILNLIVKDGLSIIDKAIETIRDSVAYWIATPSRLEKFQDMAKQLKITCSKKLPLDCKTRWNSTYLMLQVALEYKDVFSRLRLREKNYLKAPTNEEWDMARIICGKLKLFHNITELFSGRKYPTANVYFVKICELREALGKWMESTDATIKDMAIKMLSKFDKYWGVASIVMAVAVILDPRYKLKVVEYYFPRIYKDQSSHYIEEVRNIMNELFQEYQANHNTSESSSHISASASASESALNLDGDKGIDEESGMANLVQFLHSSSSSSTVKSELDRYFEEANLPWSPDFDILNWWKINGITYPTLQAIARDFLAIPVSTVASESAFSTSGRVVSPHRSSLEDDILEALMCTQNWMHYEEALTTLKPSVILTWLDDEDDHDSMDPRMLALMRDFINIKLMQLDHSQRSYNAISAGVLAAVGTGGSSLRRA</sequence>
<dbReference type="PANTHER" id="PTHR46481:SF11">
    <property type="entry name" value="ZINC FINGER BED DOMAIN-CONTAINING PROTEIN RICESLEEPER 2-LIKE"/>
    <property type="match status" value="1"/>
</dbReference>
<name>A0A834T2Q9_9FABA</name>
<comment type="subcellular location">
    <subcellularLocation>
        <location evidence="1">Nucleus</location>
    </subcellularLocation>
</comment>
<evidence type="ECO:0000256" key="5">
    <source>
        <dbReference type="ARBA" id="ARBA00022833"/>
    </source>
</evidence>
<dbReference type="SUPFAM" id="SSF57667">
    <property type="entry name" value="beta-beta-alpha zinc fingers"/>
    <property type="match status" value="1"/>
</dbReference>
<dbReference type="InterPro" id="IPR052035">
    <property type="entry name" value="ZnF_BED_domain_contain"/>
</dbReference>
<dbReference type="InterPro" id="IPR036236">
    <property type="entry name" value="Znf_C2H2_sf"/>
</dbReference>
<evidence type="ECO:0000313" key="14">
    <source>
        <dbReference type="Proteomes" id="UP000634136"/>
    </source>
</evidence>
<feature type="region of interest" description="Disordered" evidence="11">
    <location>
        <begin position="15"/>
        <end position="87"/>
    </location>
</feature>
<evidence type="ECO:0000256" key="6">
    <source>
        <dbReference type="ARBA" id="ARBA00023015"/>
    </source>
</evidence>
<dbReference type="GO" id="GO:0008270">
    <property type="term" value="F:zinc ion binding"/>
    <property type="evidence" value="ECO:0007669"/>
    <property type="project" value="UniProtKB-KW"/>
</dbReference>
<protein>
    <submittedName>
        <fullName evidence="13">Putative AC transposase</fullName>
    </submittedName>
</protein>
<keyword evidence="4 10" id="KW-0863">Zinc-finger</keyword>
<dbReference type="GO" id="GO:0005634">
    <property type="term" value="C:nucleus"/>
    <property type="evidence" value="ECO:0007669"/>
    <property type="project" value="UniProtKB-SubCell"/>
</dbReference>
<comment type="caution">
    <text evidence="13">The sequence shown here is derived from an EMBL/GenBank/DDBJ whole genome shotgun (WGS) entry which is preliminary data.</text>
</comment>
<dbReference type="InterPro" id="IPR012337">
    <property type="entry name" value="RNaseH-like_sf"/>
</dbReference>
<evidence type="ECO:0000313" key="13">
    <source>
        <dbReference type="EMBL" id="KAF7812747.1"/>
    </source>
</evidence>
<evidence type="ECO:0000256" key="11">
    <source>
        <dbReference type="SAM" id="MobiDB-lite"/>
    </source>
</evidence>
<evidence type="ECO:0000256" key="2">
    <source>
        <dbReference type="ARBA" id="ARBA00011738"/>
    </source>
</evidence>
<reference evidence="13" key="1">
    <citation type="submission" date="2020-09" db="EMBL/GenBank/DDBJ databases">
        <title>Genome-Enabled Discovery of Anthraquinone Biosynthesis in Senna tora.</title>
        <authorList>
            <person name="Kang S.-H."/>
            <person name="Pandey R.P."/>
            <person name="Lee C.-M."/>
            <person name="Sim J.-S."/>
            <person name="Jeong J.-T."/>
            <person name="Choi B.-S."/>
            <person name="Jung M."/>
            <person name="Ginzburg D."/>
            <person name="Zhao K."/>
            <person name="Won S.Y."/>
            <person name="Oh T.-J."/>
            <person name="Yu Y."/>
            <person name="Kim N.-H."/>
            <person name="Lee O.R."/>
            <person name="Lee T.-H."/>
            <person name="Bashyal P."/>
            <person name="Kim T.-S."/>
            <person name="Lee W.-H."/>
            <person name="Kawkins C."/>
            <person name="Kim C.-K."/>
            <person name="Kim J.S."/>
            <person name="Ahn B.O."/>
            <person name="Rhee S.Y."/>
            <person name="Sohng J.K."/>
        </authorList>
    </citation>
    <scope>NUCLEOTIDE SEQUENCE</scope>
    <source>
        <tissue evidence="13">Leaf</tissue>
    </source>
</reference>
<dbReference type="PROSITE" id="PS50808">
    <property type="entry name" value="ZF_BED"/>
    <property type="match status" value="1"/>
</dbReference>
<dbReference type="PANTHER" id="PTHR46481">
    <property type="entry name" value="ZINC FINGER BED DOMAIN-CONTAINING PROTEIN 4"/>
    <property type="match status" value="1"/>
</dbReference>
<evidence type="ECO:0000256" key="9">
    <source>
        <dbReference type="ARBA" id="ARBA00023242"/>
    </source>
</evidence>
<dbReference type="SMART" id="SM00614">
    <property type="entry name" value="ZnF_BED"/>
    <property type="match status" value="1"/>
</dbReference>
<keyword evidence="9" id="KW-0539">Nucleus</keyword>
<keyword evidence="14" id="KW-1185">Reference proteome</keyword>
<keyword evidence="3" id="KW-0479">Metal-binding</keyword>
<keyword evidence="6" id="KW-0805">Transcription regulation</keyword>
<dbReference type="OrthoDB" id="1937726at2759"/>
<dbReference type="Pfam" id="PF02892">
    <property type="entry name" value="zf-BED"/>
    <property type="match status" value="1"/>
</dbReference>
<feature type="domain" description="BED-type" evidence="12">
    <location>
        <begin position="87"/>
        <end position="141"/>
    </location>
</feature>
<proteinExistence type="predicted"/>
<accession>A0A834T2Q9</accession>
<keyword evidence="7" id="KW-0238">DNA-binding</keyword>
<dbReference type="InterPro" id="IPR025525">
    <property type="entry name" value="hAT-like_transposase_RNase-H"/>
</dbReference>
<feature type="compositionally biased region" description="Basic and acidic residues" evidence="11">
    <location>
        <begin position="19"/>
        <end position="37"/>
    </location>
</feature>
<evidence type="ECO:0000256" key="7">
    <source>
        <dbReference type="ARBA" id="ARBA00023125"/>
    </source>
</evidence>
<feature type="compositionally biased region" description="Polar residues" evidence="11">
    <location>
        <begin position="58"/>
        <end position="73"/>
    </location>
</feature>
<evidence type="ECO:0000259" key="12">
    <source>
        <dbReference type="PROSITE" id="PS50808"/>
    </source>
</evidence>
<dbReference type="Pfam" id="PF14372">
    <property type="entry name" value="hAT-like_RNase-H"/>
    <property type="match status" value="1"/>
</dbReference>
<dbReference type="GO" id="GO:0046983">
    <property type="term" value="F:protein dimerization activity"/>
    <property type="evidence" value="ECO:0007669"/>
    <property type="project" value="InterPro"/>
</dbReference>
<dbReference type="GO" id="GO:0003677">
    <property type="term" value="F:DNA binding"/>
    <property type="evidence" value="ECO:0007669"/>
    <property type="project" value="UniProtKB-KW"/>
</dbReference>
<keyword evidence="8" id="KW-0804">Transcription</keyword>
<dbReference type="InterPro" id="IPR003656">
    <property type="entry name" value="Znf_BED"/>
</dbReference>
<evidence type="ECO:0000256" key="10">
    <source>
        <dbReference type="PROSITE-ProRule" id="PRU00027"/>
    </source>
</evidence>
<evidence type="ECO:0000256" key="1">
    <source>
        <dbReference type="ARBA" id="ARBA00004123"/>
    </source>
</evidence>
<dbReference type="SUPFAM" id="SSF53098">
    <property type="entry name" value="Ribonuclease H-like"/>
    <property type="match status" value="1"/>
</dbReference>
<dbReference type="InterPro" id="IPR008906">
    <property type="entry name" value="HATC_C_dom"/>
</dbReference>
<dbReference type="AlphaFoldDB" id="A0A834T2Q9"/>
<comment type="subunit">
    <text evidence="2">Homodimer.</text>
</comment>
<evidence type="ECO:0000256" key="3">
    <source>
        <dbReference type="ARBA" id="ARBA00022723"/>
    </source>
</evidence>
<organism evidence="13 14">
    <name type="scientific">Senna tora</name>
    <dbReference type="NCBI Taxonomy" id="362788"/>
    <lineage>
        <taxon>Eukaryota</taxon>
        <taxon>Viridiplantae</taxon>
        <taxon>Streptophyta</taxon>
        <taxon>Embryophyta</taxon>
        <taxon>Tracheophyta</taxon>
        <taxon>Spermatophyta</taxon>
        <taxon>Magnoliopsida</taxon>
        <taxon>eudicotyledons</taxon>
        <taxon>Gunneridae</taxon>
        <taxon>Pentapetalae</taxon>
        <taxon>rosids</taxon>
        <taxon>fabids</taxon>
        <taxon>Fabales</taxon>
        <taxon>Fabaceae</taxon>
        <taxon>Caesalpinioideae</taxon>
        <taxon>Cassia clade</taxon>
        <taxon>Senna</taxon>
    </lineage>
</organism>